<keyword evidence="2 8" id="KW-0479">Metal-binding</keyword>
<dbReference type="GO" id="GO:0006046">
    <property type="term" value="P:N-acetylglucosamine catabolic process"/>
    <property type="evidence" value="ECO:0007669"/>
    <property type="project" value="TreeGrafter"/>
</dbReference>
<dbReference type="Pfam" id="PF01979">
    <property type="entry name" value="Amidohydro_1"/>
    <property type="match status" value="1"/>
</dbReference>
<dbReference type="Pfam" id="PF22643">
    <property type="entry name" value="NagA_N"/>
    <property type="match status" value="1"/>
</dbReference>
<dbReference type="InterPro" id="IPR003764">
    <property type="entry name" value="GlcNAc_6-P_deAcase"/>
</dbReference>
<sequence>MPLALTGARIFDGTHMLEGRAVVVENGRIIALPQERDLGAGIKRRALAGLLAPGFIDVQVNGGGGIMFNDARNVEGLRTMAAAHRKYGTTGLLPTFITDTRGKMAEAVEATRAALSMRLPGILGIHVEGPFINPARKGVHNAAFMRPMEEADLDILTSLKEGRTLVTLAPECNSMEFIARLAAAGVLICAGHTASDYDTMMEAFRYGLRGFTHLYNAMPPLAGREPGPVGAALDNRDAWCGIIVDGHHVSDASLRLAIAAKGTERMMLVTDAMAVTGTDMRTFDLHGRTIYRKEGRLSTEDGTLAGSDLDMACAVRNGVERLGLGLPDVLRMASLVPAAFLRLDHELGRIAPGYRADLVLLDEGLHVQDTWIGGEASP</sequence>
<feature type="binding site" evidence="7">
    <location>
        <position position="248"/>
    </location>
    <ligand>
        <name>substrate</name>
    </ligand>
</feature>
<evidence type="ECO:0000313" key="10">
    <source>
        <dbReference type="EMBL" id="MXQ11404.1"/>
    </source>
</evidence>
<feature type="active site" description="Proton donor/acceptor" evidence="6">
    <location>
        <position position="271"/>
    </location>
</feature>
<evidence type="ECO:0000256" key="1">
    <source>
        <dbReference type="ARBA" id="ARBA00010716"/>
    </source>
</evidence>
<feature type="binding site" evidence="8">
    <location>
        <position position="128"/>
    </location>
    <ligand>
        <name>Zn(2+)</name>
        <dbReference type="ChEBI" id="CHEBI:29105"/>
    </ligand>
</feature>
<keyword evidence="11" id="KW-1185">Reference proteome</keyword>
<reference evidence="10 11" key="2">
    <citation type="submission" date="2020-01" db="EMBL/GenBank/DDBJ databases">
        <title>Microvirga sp. nov., an arsenate reduction bacterium isolated from Tibet hotspring sediments.</title>
        <authorList>
            <person name="Xian W.-D."/>
            <person name="Li W.-J."/>
        </authorList>
    </citation>
    <scope>NUCLEOTIDE SEQUENCE [LARGE SCALE GENOMIC DNA]</scope>
    <source>
        <strain evidence="10 11">KCTC 23863</strain>
    </source>
</reference>
<dbReference type="InterPro" id="IPR011059">
    <property type="entry name" value="Metal-dep_hydrolase_composite"/>
</dbReference>
<dbReference type="GO" id="GO:0008448">
    <property type="term" value="F:N-acetylglucosamine-6-phosphate deacetylase activity"/>
    <property type="evidence" value="ECO:0007669"/>
    <property type="project" value="UniProtKB-EC"/>
</dbReference>
<dbReference type="Proteomes" id="UP000436483">
    <property type="component" value="Unassembled WGS sequence"/>
</dbReference>
<comment type="similarity">
    <text evidence="1 5">Belongs to the metallo-dependent hydrolases superfamily. NagA family.</text>
</comment>
<dbReference type="Gene3D" id="2.30.40.10">
    <property type="entry name" value="Urease, subunit C, domain 1"/>
    <property type="match status" value="1"/>
</dbReference>
<evidence type="ECO:0000313" key="11">
    <source>
        <dbReference type="Proteomes" id="UP000436483"/>
    </source>
</evidence>
<evidence type="ECO:0000256" key="2">
    <source>
        <dbReference type="ARBA" id="ARBA00022723"/>
    </source>
</evidence>
<evidence type="ECO:0000256" key="7">
    <source>
        <dbReference type="PIRSR" id="PIRSR038994-2"/>
    </source>
</evidence>
<feature type="binding site" evidence="8">
    <location>
        <position position="213"/>
    </location>
    <ligand>
        <name>Zn(2+)</name>
        <dbReference type="ChEBI" id="CHEBI:29105"/>
    </ligand>
</feature>
<protein>
    <submittedName>
        <fullName evidence="10">N-acetylglucosamine-6-phosphate deacetylase</fullName>
        <ecNumber evidence="10">3.5.1.25</ecNumber>
    </submittedName>
</protein>
<gene>
    <name evidence="10" type="primary">nagA</name>
    <name evidence="10" type="ORF">GR328_08025</name>
</gene>
<dbReference type="InterPro" id="IPR006680">
    <property type="entry name" value="Amidohydro-rel"/>
</dbReference>
<dbReference type="PIRSF" id="PIRSF038994">
    <property type="entry name" value="NagA"/>
    <property type="match status" value="1"/>
</dbReference>
<name>A0A7X3SNT4_9HYPH</name>
<dbReference type="CDD" id="cd00854">
    <property type="entry name" value="NagA"/>
    <property type="match status" value="1"/>
</dbReference>
<feature type="binding site" evidence="7">
    <location>
        <position position="139"/>
    </location>
    <ligand>
        <name>substrate</name>
    </ligand>
</feature>
<dbReference type="GO" id="GO:0046872">
    <property type="term" value="F:metal ion binding"/>
    <property type="evidence" value="ECO:0007669"/>
    <property type="project" value="UniProtKB-KW"/>
</dbReference>
<feature type="binding site" evidence="7">
    <location>
        <begin position="304"/>
        <end position="306"/>
    </location>
    <ligand>
        <name>substrate</name>
    </ligand>
</feature>
<feature type="domain" description="Amidohydrolase-related" evidence="9">
    <location>
        <begin position="51"/>
        <end position="374"/>
    </location>
</feature>
<reference evidence="10 11" key="1">
    <citation type="submission" date="2019-12" db="EMBL/GenBank/DDBJ databases">
        <authorList>
            <person name="Yuan C.-G."/>
        </authorList>
    </citation>
    <scope>NUCLEOTIDE SEQUENCE [LARGE SCALE GENOMIC DNA]</scope>
    <source>
        <strain evidence="10 11">KCTC 23863</strain>
    </source>
</reference>
<dbReference type="AlphaFoldDB" id="A0A7X3SNT4"/>
<comment type="caution">
    <text evidence="10">The sequence shown here is derived from an EMBL/GenBank/DDBJ whole genome shotgun (WGS) entry which is preliminary data.</text>
</comment>
<dbReference type="FunFam" id="3.20.20.140:FF:000004">
    <property type="entry name" value="N-acetylglucosamine-6-phosphate deacetylase"/>
    <property type="match status" value="1"/>
</dbReference>
<dbReference type="NCBIfam" id="TIGR00221">
    <property type="entry name" value="nagA"/>
    <property type="match status" value="1"/>
</dbReference>
<accession>A0A7X3SNT4</accession>
<proteinExistence type="inferred from homology"/>
<keyword evidence="3 5" id="KW-0378">Hydrolase</keyword>
<evidence type="ECO:0000256" key="4">
    <source>
        <dbReference type="ARBA" id="ARBA00023277"/>
    </source>
</evidence>
<evidence type="ECO:0000256" key="6">
    <source>
        <dbReference type="PIRSR" id="PIRSR038994-1"/>
    </source>
</evidence>
<dbReference type="InterPro" id="IPR032466">
    <property type="entry name" value="Metal_Hydrolase"/>
</dbReference>
<dbReference type="PANTHER" id="PTHR11113:SF14">
    <property type="entry name" value="N-ACETYLGLUCOSAMINE-6-PHOSPHATE DEACETYLASE"/>
    <property type="match status" value="1"/>
</dbReference>
<keyword evidence="4 5" id="KW-0119">Carbohydrate metabolism</keyword>
<dbReference type="SUPFAM" id="SSF51338">
    <property type="entry name" value="Composite domain of metallo-dependent hydrolases"/>
    <property type="match status" value="1"/>
</dbReference>
<evidence type="ECO:0000256" key="8">
    <source>
        <dbReference type="PIRSR" id="PIRSR038994-3"/>
    </source>
</evidence>
<dbReference type="OrthoDB" id="9776488at2"/>
<organism evidence="10 11">
    <name type="scientific">Microvirga makkahensis</name>
    <dbReference type="NCBI Taxonomy" id="1128670"/>
    <lineage>
        <taxon>Bacteria</taxon>
        <taxon>Pseudomonadati</taxon>
        <taxon>Pseudomonadota</taxon>
        <taxon>Alphaproteobacteria</taxon>
        <taxon>Hyphomicrobiales</taxon>
        <taxon>Methylobacteriaceae</taxon>
        <taxon>Microvirga</taxon>
    </lineage>
</organism>
<dbReference type="SUPFAM" id="SSF51556">
    <property type="entry name" value="Metallo-dependent hydrolases"/>
    <property type="match status" value="1"/>
</dbReference>
<dbReference type="Gene3D" id="3.20.20.140">
    <property type="entry name" value="Metal-dependent hydrolases"/>
    <property type="match status" value="1"/>
</dbReference>
<evidence type="ECO:0000256" key="5">
    <source>
        <dbReference type="PIRNR" id="PIRNR038994"/>
    </source>
</evidence>
<comment type="cofactor">
    <cofactor evidence="8">
        <name>a divalent metal cation</name>
        <dbReference type="ChEBI" id="CHEBI:60240"/>
    </cofactor>
    <text evidence="8">Binds 1 divalent metal cation per subunit.</text>
</comment>
<feature type="binding site" evidence="7">
    <location>
        <begin position="216"/>
        <end position="217"/>
    </location>
    <ligand>
        <name>substrate</name>
    </ligand>
</feature>
<dbReference type="EC" id="3.5.1.25" evidence="10"/>
<dbReference type="EMBL" id="WURB01000004">
    <property type="protein sequence ID" value="MXQ11404.1"/>
    <property type="molecule type" value="Genomic_DNA"/>
</dbReference>
<dbReference type="PANTHER" id="PTHR11113">
    <property type="entry name" value="N-ACETYLGLUCOSAMINE-6-PHOSPHATE DEACETYLASE"/>
    <property type="match status" value="1"/>
</dbReference>
<feature type="binding site" evidence="8">
    <location>
        <position position="192"/>
    </location>
    <ligand>
        <name>Zn(2+)</name>
        <dbReference type="ChEBI" id="CHEBI:29105"/>
    </ligand>
</feature>
<dbReference type="RefSeq" id="WP_160883991.1">
    <property type="nucleotide sequence ID" value="NZ_WURB01000004.1"/>
</dbReference>
<evidence type="ECO:0000259" key="9">
    <source>
        <dbReference type="Pfam" id="PF01979"/>
    </source>
</evidence>
<feature type="binding site" evidence="7">
    <location>
        <position position="224"/>
    </location>
    <ligand>
        <name>substrate</name>
    </ligand>
</feature>
<evidence type="ECO:0000256" key="3">
    <source>
        <dbReference type="ARBA" id="ARBA00022801"/>
    </source>
</evidence>